<accession>A0A7M5ULW8</accession>
<dbReference type="Proteomes" id="UP000594262">
    <property type="component" value="Unplaced"/>
</dbReference>
<sequence>DQSHSLSMYNLVSVKTHPLGYSEDSYQENVLPNKKKVIRFQTGAGQEKRSLQSIDSAKYVNNNFPDEDIVLPYLNTMEPQSFRSVLAKKFMAIGEKLPGKFHLLSSFNARKHLEKTLGVKKKCIEEQFRYLSLDGNLMIFYPPSYPAVVLMTLPGSERESLHQLIFRADENLKSYLALHEDLFQVKRFAIINVIAAVHHKKEDVEKSLHCQDSLPFMLFSDFVYESQTWWDKIEEFLGQIANDLEEADQQSIFEISARSILLEALIDDNFPTLFAKDEEVFCKKIMNRAQIDVLLDKARHKLVKGPYGSGKSVIVNELIQRSVEEKDITTVYLGYEEYSLLQVQMERFCQTIPGDIVCLNVADLTLERGSTNILPLRESLEMIESRCKGKKLHIILDEYDTEELNNKEAKQIRQLLEGRFFKNCQITIAVQSCQKNRIIQREDMKKEQSANCLEDLGMKEFELFNTMRYTWSICQSVSLSLKKVEEQEAVYDIPIKSTNNEIESKGKASIPMTLNMKSSKDQVDEGTHVEMDTDRNSMEVPTLRIDELCQYSERTGATMISKFVYPKGVTSGVRRKGETPLLLQLEELNITSIKMIVHLLNTFVLKNKRGKNKDKKLMLICNSRDLLPFARLALQVAGTKYIEYTDNIRGQPAKSTSDKEVILYSWENEVPVLLTDCRCCRGMENDEVLVLWDLSDIYGRQMFGEALSRSRTKLYIVSVKRHRTSDAIPIANSNLTEAIKLLVDHKHVEDKTDVCKDNAVVIPQSLIDEKGLRNADESTYDMRAMLHQLAGQYEEPKQAQYGTDRLLYLSSNRQKDKPIRGSYQPRPQYVFDSNQIMQAGAVPVRGGLYNFPNNTMQIRGGYPNGPRMQYQNQQYVQMQQQDVMHQQGYIQNYNQNVYGSSPNYHTQQFRQVYRPQQPGYPPTPQVYALQQGGTPFQPQVQLQAQQMQQNVQQNNLQQH</sequence>
<dbReference type="SUPFAM" id="SSF52540">
    <property type="entry name" value="P-loop containing nucleoside triphosphate hydrolases"/>
    <property type="match status" value="1"/>
</dbReference>
<organism evidence="1 2">
    <name type="scientific">Clytia hemisphaerica</name>
    <dbReference type="NCBI Taxonomy" id="252671"/>
    <lineage>
        <taxon>Eukaryota</taxon>
        <taxon>Metazoa</taxon>
        <taxon>Cnidaria</taxon>
        <taxon>Hydrozoa</taxon>
        <taxon>Hydroidolina</taxon>
        <taxon>Leptothecata</taxon>
        <taxon>Obeliida</taxon>
        <taxon>Clytiidae</taxon>
        <taxon>Clytia</taxon>
    </lineage>
</organism>
<keyword evidence="2" id="KW-1185">Reference proteome</keyword>
<evidence type="ECO:0000313" key="2">
    <source>
        <dbReference type="Proteomes" id="UP000594262"/>
    </source>
</evidence>
<protein>
    <submittedName>
        <fullName evidence="1">Uncharacterized protein</fullName>
    </submittedName>
</protein>
<proteinExistence type="predicted"/>
<dbReference type="AlphaFoldDB" id="A0A7M5ULW8"/>
<dbReference type="EnsemblMetazoa" id="CLYHEMT001429.1">
    <property type="protein sequence ID" value="CLYHEMP001429.1"/>
    <property type="gene ID" value="CLYHEMG001429"/>
</dbReference>
<name>A0A7M5ULW8_9CNID</name>
<dbReference type="InterPro" id="IPR027417">
    <property type="entry name" value="P-loop_NTPase"/>
</dbReference>
<dbReference type="OrthoDB" id="6038606at2759"/>
<evidence type="ECO:0000313" key="1">
    <source>
        <dbReference type="EnsemblMetazoa" id="CLYHEMP001429.1"/>
    </source>
</evidence>
<reference evidence="1" key="1">
    <citation type="submission" date="2021-01" db="UniProtKB">
        <authorList>
            <consortium name="EnsemblMetazoa"/>
        </authorList>
    </citation>
    <scope>IDENTIFICATION</scope>
</reference>
<dbReference type="Gene3D" id="3.40.50.300">
    <property type="entry name" value="P-loop containing nucleotide triphosphate hydrolases"/>
    <property type="match status" value="1"/>
</dbReference>